<evidence type="ECO:0000256" key="1">
    <source>
        <dbReference type="SAM" id="MobiDB-lite"/>
    </source>
</evidence>
<proteinExistence type="predicted"/>
<dbReference type="EMBL" id="JBHMFI010000002">
    <property type="protein sequence ID" value="MFB9074455.1"/>
    <property type="molecule type" value="Genomic_DNA"/>
</dbReference>
<evidence type="ECO:0000313" key="2">
    <source>
        <dbReference type="EMBL" id="MFB9074455.1"/>
    </source>
</evidence>
<sequence>MASPARRLPKGKSVSAKTCQTPKPAPSRTGAMKFASSSGKGMRPLVFLRVAKWALRMGRTSLRSSTNTFPGVILESVQRVHA</sequence>
<feature type="region of interest" description="Disordered" evidence="1">
    <location>
        <begin position="1"/>
        <end position="38"/>
    </location>
</feature>
<accession>A0ABV5G678</accession>
<organism evidence="2 3">
    <name type="scientific">Citricoccus parietis</name>
    <dbReference type="NCBI Taxonomy" id="592307"/>
    <lineage>
        <taxon>Bacteria</taxon>
        <taxon>Bacillati</taxon>
        <taxon>Actinomycetota</taxon>
        <taxon>Actinomycetes</taxon>
        <taxon>Micrococcales</taxon>
        <taxon>Micrococcaceae</taxon>
        <taxon>Citricoccus</taxon>
    </lineage>
</organism>
<dbReference type="Proteomes" id="UP001589575">
    <property type="component" value="Unassembled WGS sequence"/>
</dbReference>
<protein>
    <submittedName>
        <fullName evidence="2">Uncharacterized protein</fullName>
    </submittedName>
</protein>
<gene>
    <name evidence="2" type="ORF">ACFFX0_25990</name>
</gene>
<reference evidence="2 3" key="1">
    <citation type="submission" date="2024-09" db="EMBL/GenBank/DDBJ databases">
        <authorList>
            <person name="Sun Q."/>
            <person name="Mori K."/>
        </authorList>
    </citation>
    <scope>NUCLEOTIDE SEQUENCE [LARGE SCALE GENOMIC DNA]</scope>
    <source>
        <strain evidence="2 3">CCM 7609</strain>
    </source>
</reference>
<evidence type="ECO:0000313" key="3">
    <source>
        <dbReference type="Proteomes" id="UP001589575"/>
    </source>
</evidence>
<keyword evidence="3" id="KW-1185">Reference proteome</keyword>
<comment type="caution">
    <text evidence="2">The sequence shown here is derived from an EMBL/GenBank/DDBJ whole genome shotgun (WGS) entry which is preliminary data.</text>
</comment>
<name>A0ABV5G678_9MICC</name>